<comment type="similarity">
    <text evidence="2">Belongs to the NAD(P)-dependent epimerase/dehydratase family. Dihydroflavonol-4-reductase subfamily.</text>
</comment>
<organism evidence="3 4">
    <name type="scientific">Fonsecaea erecta</name>
    <dbReference type="NCBI Taxonomy" id="1367422"/>
    <lineage>
        <taxon>Eukaryota</taxon>
        <taxon>Fungi</taxon>
        <taxon>Dikarya</taxon>
        <taxon>Ascomycota</taxon>
        <taxon>Pezizomycotina</taxon>
        <taxon>Eurotiomycetes</taxon>
        <taxon>Chaetothyriomycetidae</taxon>
        <taxon>Chaetothyriales</taxon>
        <taxon>Herpotrichiellaceae</taxon>
        <taxon>Fonsecaea</taxon>
    </lineage>
</organism>
<dbReference type="OrthoDB" id="2735536at2759"/>
<evidence type="ECO:0000256" key="1">
    <source>
        <dbReference type="ARBA" id="ARBA00023002"/>
    </source>
</evidence>
<name>A0A178ZTI2_9EURO</name>
<gene>
    <name evidence="3" type="ORF">AYL99_02315</name>
</gene>
<dbReference type="PANTHER" id="PTHR10366">
    <property type="entry name" value="NAD DEPENDENT EPIMERASE/DEHYDRATASE"/>
    <property type="match status" value="1"/>
</dbReference>
<evidence type="ECO:0000313" key="4">
    <source>
        <dbReference type="Proteomes" id="UP000078343"/>
    </source>
</evidence>
<dbReference type="InterPro" id="IPR050425">
    <property type="entry name" value="NAD(P)_dehydrat-like"/>
</dbReference>
<protein>
    <recommendedName>
        <fullName evidence="5">Thioester reductase (TE) domain-containing protein</fullName>
    </recommendedName>
</protein>
<comment type="caution">
    <text evidence="3">The sequence shown here is derived from an EMBL/GenBank/DDBJ whole genome shotgun (WGS) entry which is preliminary data.</text>
</comment>
<dbReference type="PANTHER" id="PTHR10366:SF564">
    <property type="entry name" value="STEROL-4-ALPHA-CARBOXYLATE 3-DEHYDROGENASE, DECARBOXYLATING"/>
    <property type="match status" value="1"/>
</dbReference>
<evidence type="ECO:0000256" key="2">
    <source>
        <dbReference type="ARBA" id="ARBA00023445"/>
    </source>
</evidence>
<dbReference type="GO" id="GO:0016616">
    <property type="term" value="F:oxidoreductase activity, acting on the CH-OH group of donors, NAD or NADP as acceptor"/>
    <property type="evidence" value="ECO:0007669"/>
    <property type="project" value="TreeGrafter"/>
</dbReference>
<dbReference type="EMBL" id="LVYI01000002">
    <property type="protein sequence ID" value="OAP63088.1"/>
    <property type="molecule type" value="Genomic_DNA"/>
</dbReference>
<evidence type="ECO:0000313" key="3">
    <source>
        <dbReference type="EMBL" id="OAP63088.1"/>
    </source>
</evidence>
<dbReference type="SUPFAM" id="SSF51735">
    <property type="entry name" value="NAD(P)-binding Rossmann-fold domains"/>
    <property type="match status" value="1"/>
</dbReference>
<reference evidence="3 4" key="1">
    <citation type="submission" date="2016-04" db="EMBL/GenBank/DDBJ databases">
        <title>Draft genome of Fonsecaea erecta CBS 125763.</title>
        <authorList>
            <person name="Weiss V.A."/>
            <person name="Vicente V.A."/>
            <person name="Raittz R.T."/>
            <person name="Moreno L.F."/>
            <person name="De Souza E.M."/>
            <person name="Pedrosa F.O."/>
            <person name="Steffens M.B."/>
            <person name="Faoro H."/>
            <person name="Tadra-Sfeir M.Z."/>
            <person name="Najafzadeh M.J."/>
            <person name="Felipe M.S."/>
            <person name="Teixeira M."/>
            <person name="Sun J."/>
            <person name="Xi L."/>
            <person name="Gomes R."/>
            <person name="De Azevedo C.M."/>
            <person name="Salgado C.G."/>
            <person name="Da Silva M.B."/>
            <person name="Nascimento M.F."/>
            <person name="Queiroz-Telles F."/>
            <person name="Attili D.S."/>
            <person name="Gorbushina A."/>
        </authorList>
    </citation>
    <scope>NUCLEOTIDE SEQUENCE [LARGE SCALE GENOMIC DNA]</scope>
    <source>
        <strain evidence="3 4">CBS 125763</strain>
    </source>
</reference>
<dbReference type="STRING" id="1367422.A0A178ZTI2"/>
<dbReference type="AlphaFoldDB" id="A0A178ZTI2"/>
<keyword evidence="4" id="KW-1185">Reference proteome</keyword>
<accession>A0A178ZTI2</accession>
<evidence type="ECO:0008006" key="5">
    <source>
        <dbReference type="Google" id="ProtNLM"/>
    </source>
</evidence>
<dbReference type="GeneID" id="30006485"/>
<keyword evidence="1" id="KW-0560">Oxidoreductase</keyword>
<proteinExistence type="inferred from homology"/>
<dbReference type="Proteomes" id="UP000078343">
    <property type="component" value="Unassembled WGS sequence"/>
</dbReference>
<dbReference type="RefSeq" id="XP_018696455.1">
    <property type="nucleotide sequence ID" value="XM_018833831.1"/>
</dbReference>
<sequence>MKDFPSVNRSRLDFSIVLDITAPGAFDQCLKDAQPIDVMIHATSPFNYAEAKTPGDFIDPAIHCPTEILESAAKHAPRLKRLVITSRRGHRQPVRSPGEWQSVLSDVRDPVTKEQGYAGDLSLAYWASKTLAEQAGWKFMQSEKPSFELVVLNPPIVYGILSHSIDSMSDLNTDTVLWKFMTSEKGTPIPEDSLHIFVDVRDLSFTHYQDALVPCVGGHRFLVTPGSNSNQETCDIL</sequence>
<dbReference type="Gene3D" id="3.40.50.720">
    <property type="entry name" value="NAD(P)-binding Rossmann-like Domain"/>
    <property type="match status" value="1"/>
</dbReference>
<dbReference type="InterPro" id="IPR036291">
    <property type="entry name" value="NAD(P)-bd_dom_sf"/>
</dbReference>